<keyword evidence="4" id="KW-1185">Reference proteome</keyword>
<protein>
    <submittedName>
        <fullName evidence="3">Arf GTPase activating protein</fullName>
    </submittedName>
</protein>
<dbReference type="PROSITE" id="PS50115">
    <property type="entry name" value="ARFGAP"/>
    <property type="match status" value="1"/>
</dbReference>
<dbReference type="CDD" id="cd08204">
    <property type="entry name" value="ArfGap"/>
    <property type="match status" value="1"/>
</dbReference>
<sequence length="150" mass="17016">MKPKDQDHEDLKLRLARIAKQSCNRTCADCPEKRPTWVSLIKPQQNFALGSTSLVCFVCLECAGLHRKLGTHICFVRSVVNLDEWEIHDVDAAEYTGNEVVNKIFEGHIQKSLSNSPGAADAVNIKPIQGAHVATRERFIRQKYVDLYFY</sequence>
<dbReference type="InterPro" id="IPR038508">
    <property type="entry name" value="ArfGAP_dom_sf"/>
</dbReference>
<dbReference type="GO" id="GO:0008270">
    <property type="term" value="F:zinc ion binding"/>
    <property type="evidence" value="ECO:0007669"/>
    <property type="project" value="UniProtKB-KW"/>
</dbReference>
<dbReference type="EMBL" id="KV784359">
    <property type="protein sequence ID" value="OEU15675.1"/>
    <property type="molecule type" value="Genomic_DNA"/>
</dbReference>
<dbReference type="Gene3D" id="1.10.220.150">
    <property type="entry name" value="Arf GTPase activating protein"/>
    <property type="match status" value="1"/>
</dbReference>
<evidence type="ECO:0000256" key="1">
    <source>
        <dbReference type="PROSITE-ProRule" id="PRU00288"/>
    </source>
</evidence>
<dbReference type="GO" id="GO:0005737">
    <property type="term" value="C:cytoplasm"/>
    <property type="evidence" value="ECO:0007669"/>
    <property type="project" value="TreeGrafter"/>
</dbReference>
<dbReference type="SUPFAM" id="SSF57863">
    <property type="entry name" value="ArfGap/RecO-like zinc finger"/>
    <property type="match status" value="1"/>
</dbReference>
<feature type="domain" description="Arf-GAP" evidence="2">
    <location>
        <begin position="12"/>
        <end position="150"/>
    </location>
</feature>
<keyword evidence="1" id="KW-0863">Zinc-finger</keyword>
<reference evidence="3 4" key="1">
    <citation type="submission" date="2016-09" db="EMBL/GenBank/DDBJ databases">
        <title>Extensive genetic diversity and differential bi-allelic expression allows diatom success in the polar Southern Ocean.</title>
        <authorList>
            <consortium name="DOE Joint Genome Institute"/>
            <person name="Mock T."/>
            <person name="Otillar R.P."/>
            <person name="Strauss J."/>
            <person name="Dupont C."/>
            <person name="Frickenhaus S."/>
            <person name="Maumus F."/>
            <person name="Mcmullan M."/>
            <person name="Sanges R."/>
            <person name="Schmutz J."/>
            <person name="Toseland A."/>
            <person name="Valas R."/>
            <person name="Veluchamy A."/>
            <person name="Ward B.J."/>
            <person name="Allen A."/>
            <person name="Barry K."/>
            <person name="Falciatore A."/>
            <person name="Ferrante M."/>
            <person name="Fortunato A.E."/>
            <person name="Gloeckner G."/>
            <person name="Gruber A."/>
            <person name="Hipkin R."/>
            <person name="Janech M."/>
            <person name="Kroth P."/>
            <person name="Leese F."/>
            <person name="Lindquist E."/>
            <person name="Lyon B.R."/>
            <person name="Martin J."/>
            <person name="Mayer C."/>
            <person name="Parker M."/>
            <person name="Quesneville H."/>
            <person name="Raymond J."/>
            <person name="Uhlig C."/>
            <person name="Valentin K.U."/>
            <person name="Worden A.Z."/>
            <person name="Armbrust E.V."/>
            <person name="Bowler C."/>
            <person name="Green B."/>
            <person name="Moulton V."/>
            <person name="Van Oosterhout C."/>
            <person name="Grigoriev I."/>
        </authorList>
    </citation>
    <scope>NUCLEOTIDE SEQUENCE [LARGE SCALE GENOMIC DNA]</scope>
    <source>
        <strain evidence="3 4">CCMP1102</strain>
    </source>
</reference>
<dbReference type="OrthoDB" id="983479at2759"/>
<evidence type="ECO:0000313" key="4">
    <source>
        <dbReference type="Proteomes" id="UP000095751"/>
    </source>
</evidence>
<dbReference type="GO" id="GO:0005096">
    <property type="term" value="F:GTPase activator activity"/>
    <property type="evidence" value="ECO:0007669"/>
    <property type="project" value="InterPro"/>
</dbReference>
<dbReference type="PANTHER" id="PTHR45705">
    <property type="entry name" value="FI20236P1"/>
    <property type="match status" value="1"/>
</dbReference>
<accession>A0A1E7FC99</accession>
<dbReference type="InterPro" id="IPR001164">
    <property type="entry name" value="ArfGAP_dom"/>
</dbReference>
<dbReference type="PANTHER" id="PTHR45705:SF1">
    <property type="entry name" value="FI20236P1"/>
    <property type="match status" value="1"/>
</dbReference>
<gene>
    <name evidence="3" type="ORF">FRACYDRAFT_187097</name>
</gene>
<dbReference type="InParanoid" id="A0A1E7FC99"/>
<dbReference type="InterPro" id="IPR037278">
    <property type="entry name" value="ARFGAP/RecO"/>
</dbReference>
<dbReference type="Proteomes" id="UP000095751">
    <property type="component" value="Unassembled WGS sequence"/>
</dbReference>
<proteinExistence type="predicted"/>
<evidence type="ECO:0000313" key="3">
    <source>
        <dbReference type="EMBL" id="OEU15675.1"/>
    </source>
</evidence>
<dbReference type="PRINTS" id="PR00405">
    <property type="entry name" value="REVINTRACTNG"/>
</dbReference>
<dbReference type="SMART" id="SM00105">
    <property type="entry name" value="ArfGap"/>
    <property type="match status" value="1"/>
</dbReference>
<dbReference type="AlphaFoldDB" id="A0A1E7FC99"/>
<dbReference type="Pfam" id="PF01412">
    <property type="entry name" value="ArfGap"/>
    <property type="match status" value="1"/>
</dbReference>
<feature type="non-terminal residue" evidence="3">
    <location>
        <position position="150"/>
    </location>
</feature>
<evidence type="ECO:0000259" key="2">
    <source>
        <dbReference type="PROSITE" id="PS50115"/>
    </source>
</evidence>
<keyword evidence="1" id="KW-0479">Metal-binding</keyword>
<organism evidence="3 4">
    <name type="scientific">Fragilariopsis cylindrus CCMP1102</name>
    <dbReference type="NCBI Taxonomy" id="635003"/>
    <lineage>
        <taxon>Eukaryota</taxon>
        <taxon>Sar</taxon>
        <taxon>Stramenopiles</taxon>
        <taxon>Ochrophyta</taxon>
        <taxon>Bacillariophyta</taxon>
        <taxon>Bacillariophyceae</taxon>
        <taxon>Bacillariophycidae</taxon>
        <taxon>Bacillariales</taxon>
        <taxon>Bacillariaceae</taxon>
        <taxon>Fragilariopsis</taxon>
    </lineage>
</organism>
<dbReference type="InterPro" id="IPR051718">
    <property type="entry name" value="ARF_GTPase-activating"/>
</dbReference>
<dbReference type="KEGG" id="fcy:FRACYDRAFT_187097"/>
<keyword evidence="1" id="KW-0862">Zinc</keyword>
<name>A0A1E7FC99_9STRA</name>